<dbReference type="SUPFAM" id="SSF53041">
    <property type="entry name" value="Resolvase-like"/>
    <property type="match status" value="1"/>
</dbReference>
<dbReference type="EMBL" id="JAUSVP010000007">
    <property type="protein sequence ID" value="MDQ0448133.1"/>
    <property type="molecule type" value="Genomic_DNA"/>
</dbReference>
<dbReference type="Pfam" id="PF00239">
    <property type="entry name" value="Resolvase"/>
    <property type="match status" value="1"/>
</dbReference>
<comment type="caution">
    <text evidence="6">The sequence shown here is derived from an EMBL/GenBank/DDBJ whole genome shotgun (WGS) entry which is preliminary data.</text>
</comment>
<dbReference type="InterPro" id="IPR050639">
    <property type="entry name" value="SSR_resolvase"/>
</dbReference>
<reference evidence="6 7" key="1">
    <citation type="submission" date="2023-07" db="EMBL/GenBank/DDBJ databases">
        <title>Genomic Encyclopedia of Type Strains, Phase IV (KMG-IV): sequencing the most valuable type-strain genomes for metagenomic binning, comparative biology and taxonomic classification.</title>
        <authorList>
            <person name="Goeker M."/>
        </authorList>
    </citation>
    <scope>NUCLEOTIDE SEQUENCE [LARGE SCALE GENOMIC DNA]</scope>
    <source>
        <strain evidence="6 7">DSM 19013</strain>
    </source>
</reference>
<dbReference type="PANTHER" id="PTHR30461:SF2">
    <property type="entry name" value="SERINE RECOMBINASE PINE-RELATED"/>
    <property type="match status" value="1"/>
</dbReference>
<protein>
    <submittedName>
        <fullName evidence="6">DNA invertase Pin-like site-specific DNA recombinase</fullName>
    </submittedName>
</protein>
<evidence type="ECO:0000256" key="1">
    <source>
        <dbReference type="ARBA" id="ARBA00022908"/>
    </source>
</evidence>
<evidence type="ECO:0000313" key="6">
    <source>
        <dbReference type="EMBL" id="MDQ0448133.1"/>
    </source>
</evidence>
<dbReference type="PROSITE" id="PS00397">
    <property type="entry name" value="RECOMBINASES_1"/>
    <property type="match status" value="1"/>
</dbReference>
<accession>A0ABU0I0K5</accession>
<keyword evidence="7" id="KW-1185">Reference proteome</keyword>
<evidence type="ECO:0000259" key="5">
    <source>
        <dbReference type="PROSITE" id="PS51736"/>
    </source>
</evidence>
<feature type="domain" description="Resolvase/invertase-type recombinase catalytic" evidence="5">
    <location>
        <begin position="3"/>
        <end position="139"/>
    </location>
</feature>
<evidence type="ECO:0000256" key="4">
    <source>
        <dbReference type="PROSITE-ProRule" id="PRU10137"/>
    </source>
</evidence>
<sequence length="226" mass="24308">MTTYVAYCRVSTDKQGRSGLGLEAQRAAISAFLRPGDALLQPPYVEVESGRRADRPELRAAIERCRRTGATLLIAKLDRLARNVAFVSGLRESGVEFRACDFPDANRLMVHILVAFAEHEAEMISERTKAALAAAKARGVKLGGDRGYRPPAPPTGLDTAKATALRQRKADHAAFAVLPIIERLRGEGVTSLGGLAKRLNEAGQPTPRGAGEWTATAVKRVLARVA</sequence>
<name>A0ABU0I0K5_9HYPH</name>
<dbReference type="CDD" id="cd03768">
    <property type="entry name" value="SR_ResInv"/>
    <property type="match status" value="1"/>
</dbReference>
<organism evidence="6 7">
    <name type="scientific">Methylobacterium aerolatum</name>
    <dbReference type="NCBI Taxonomy" id="418708"/>
    <lineage>
        <taxon>Bacteria</taxon>
        <taxon>Pseudomonadati</taxon>
        <taxon>Pseudomonadota</taxon>
        <taxon>Alphaproteobacteria</taxon>
        <taxon>Hyphomicrobiales</taxon>
        <taxon>Methylobacteriaceae</taxon>
        <taxon>Methylobacterium</taxon>
    </lineage>
</organism>
<keyword evidence="2" id="KW-0238">DNA-binding</keyword>
<evidence type="ECO:0000313" key="7">
    <source>
        <dbReference type="Proteomes" id="UP001231124"/>
    </source>
</evidence>
<dbReference type="Proteomes" id="UP001231124">
    <property type="component" value="Unassembled WGS sequence"/>
</dbReference>
<dbReference type="PANTHER" id="PTHR30461">
    <property type="entry name" value="DNA-INVERTASE FROM LAMBDOID PROPHAGE"/>
    <property type="match status" value="1"/>
</dbReference>
<gene>
    <name evidence="6" type="ORF">QO012_002641</name>
</gene>
<dbReference type="InterPro" id="IPR006118">
    <property type="entry name" value="Recombinase_CS"/>
</dbReference>
<proteinExistence type="predicted"/>
<evidence type="ECO:0000256" key="2">
    <source>
        <dbReference type="ARBA" id="ARBA00023125"/>
    </source>
</evidence>
<keyword evidence="3" id="KW-0233">DNA recombination</keyword>
<evidence type="ECO:0000256" key="3">
    <source>
        <dbReference type="ARBA" id="ARBA00023172"/>
    </source>
</evidence>
<dbReference type="InterPro" id="IPR036162">
    <property type="entry name" value="Resolvase-like_N_sf"/>
</dbReference>
<dbReference type="Gene3D" id="3.40.50.1390">
    <property type="entry name" value="Resolvase, N-terminal catalytic domain"/>
    <property type="match status" value="1"/>
</dbReference>
<keyword evidence="1" id="KW-0229">DNA integration</keyword>
<dbReference type="SMART" id="SM00857">
    <property type="entry name" value="Resolvase"/>
    <property type="match status" value="1"/>
</dbReference>
<feature type="active site" description="O-(5'-phospho-DNA)-serine intermediate" evidence="4">
    <location>
        <position position="11"/>
    </location>
</feature>
<dbReference type="InterPro" id="IPR006119">
    <property type="entry name" value="Resolv_N"/>
</dbReference>
<dbReference type="RefSeq" id="WP_238201811.1">
    <property type="nucleotide sequence ID" value="NZ_BPQE01000005.1"/>
</dbReference>
<dbReference type="PROSITE" id="PS51736">
    <property type="entry name" value="RECOMBINASES_3"/>
    <property type="match status" value="1"/>
</dbReference>